<name>A0A1I8AKL3_9BILA</name>
<proteinExistence type="predicted"/>
<evidence type="ECO:0000313" key="2">
    <source>
        <dbReference type="WBParaSite" id="L893_g6749.t1"/>
    </source>
</evidence>
<accession>A0A1I8AKL3</accession>
<keyword evidence="1" id="KW-1185">Reference proteome</keyword>
<dbReference type="AlphaFoldDB" id="A0A1I8AKL3"/>
<reference evidence="2" key="1">
    <citation type="submission" date="2016-11" db="UniProtKB">
        <authorList>
            <consortium name="WormBaseParasite"/>
        </authorList>
    </citation>
    <scope>IDENTIFICATION</scope>
</reference>
<organism evidence="1 2">
    <name type="scientific">Steinernema glaseri</name>
    <dbReference type="NCBI Taxonomy" id="37863"/>
    <lineage>
        <taxon>Eukaryota</taxon>
        <taxon>Metazoa</taxon>
        <taxon>Ecdysozoa</taxon>
        <taxon>Nematoda</taxon>
        <taxon>Chromadorea</taxon>
        <taxon>Rhabditida</taxon>
        <taxon>Tylenchina</taxon>
        <taxon>Panagrolaimomorpha</taxon>
        <taxon>Strongyloidoidea</taxon>
        <taxon>Steinernematidae</taxon>
        <taxon>Steinernema</taxon>
    </lineage>
</organism>
<evidence type="ECO:0000313" key="1">
    <source>
        <dbReference type="Proteomes" id="UP000095287"/>
    </source>
</evidence>
<sequence>MFAETGHFTRRCCFVLILGLSRRRADGCTLKNHLVVFILAVCRLPGTDRFALWGSTRSTLCLSFSRGVIFPRRCPPTVLAQGLLVNSESHRFRGIVEVILRTTERTPKRPFARLRRHLLRKVNFEKFMLSPGSLAVHLRSEIDLNT</sequence>
<dbReference type="WBParaSite" id="L893_g6749.t1">
    <property type="protein sequence ID" value="L893_g6749.t1"/>
    <property type="gene ID" value="L893_g6749"/>
</dbReference>
<protein>
    <submittedName>
        <fullName evidence="2">Secreted protein</fullName>
    </submittedName>
</protein>
<dbReference type="Proteomes" id="UP000095287">
    <property type="component" value="Unplaced"/>
</dbReference>